<dbReference type="RefSeq" id="WP_103887003.1">
    <property type="nucleotide sequence ID" value="NZ_FNVU01000007.1"/>
</dbReference>
<feature type="region of interest" description="Disordered" evidence="1">
    <location>
        <begin position="347"/>
        <end position="372"/>
    </location>
</feature>
<dbReference type="PANTHER" id="PTHR37507">
    <property type="entry name" value="SPORULATION PROTEIN YDCC"/>
    <property type="match status" value="1"/>
</dbReference>
<accession>A0A1H6BVX9</accession>
<dbReference type="PANTHER" id="PTHR37507:SF2">
    <property type="entry name" value="SPORULATION PROTEIN YDCC"/>
    <property type="match status" value="1"/>
</dbReference>
<evidence type="ECO:0000256" key="1">
    <source>
        <dbReference type="SAM" id="MobiDB-lite"/>
    </source>
</evidence>
<dbReference type="EMBL" id="FNVU01000007">
    <property type="protein sequence ID" value="SEG64868.1"/>
    <property type="molecule type" value="Genomic_DNA"/>
</dbReference>
<dbReference type="AlphaFoldDB" id="A0A1H6BVX9"/>
<dbReference type="SUPFAM" id="SSF89392">
    <property type="entry name" value="Prokaryotic lipoproteins and lipoprotein localization factors"/>
    <property type="match status" value="1"/>
</dbReference>
<name>A0A1H6BVX9_9ACTN</name>
<organism evidence="2 3">
    <name type="scientific">Actinacidiphila yanglinensis</name>
    <dbReference type="NCBI Taxonomy" id="310779"/>
    <lineage>
        <taxon>Bacteria</taxon>
        <taxon>Bacillati</taxon>
        <taxon>Actinomycetota</taxon>
        <taxon>Actinomycetes</taxon>
        <taxon>Kitasatosporales</taxon>
        <taxon>Streptomycetaceae</taxon>
        <taxon>Actinacidiphila</taxon>
    </lineage>
</organism>
<feature type="compositionally biased region" description="Basic and acidic residues" evidence="1">
    <location>
        <begin position="10"/>
        <end position="20"/>
    </location>
</feature>
<dbReference type="OrthoDB" id="4822274at2"/>
<dbReference type="InterPro" id="IPR052944">
    <property type="entry name" value="Sporulation_related"/>
</dbReference>
<evidence type="ECO:0000313" key="2">
    <source>
        <dbReference type="EMBL" id="SEG64868.1"/>
    </source>
</evidence>
<gene>
    <name evidence="2" type="ORF">SAMN05216223_107296</name>
</gene>
<evidence type="ECO:0008006" key="4">
    <source>
        <dbReference type="Google" id="ProtNLM"/>
    </source>
</evidence>
<proteinExistence type="predicted"/>
<dbReference type="InterPro" id="IPR029046">
    <property type="entry name" value="LolA/LolB/LppX"/>
</dbReference>
<feature type="compositionally biased region" description="Polar residues" evidence="1">
    <location>
        <begin position="313"/>
        <end position="322"/>
    </location>
</feature>
<keyword evidence="3" id="KW-1185">Reference proteome</keyword>
<dbReference type="Proteomes" id="UP000236754">
    <property type="component" value="Unassembled WGS sequence"/>
</dbReference>
<evidence type="ECO:0000313" key="3">
    <source>
        <dbReference type="Proteomes" id="UP000236754"/>
    </source>
</evidence>
<feature type="region of interest" description="Disordered" evidence="1">
    <location>
        <begin position="297"/>
        <end position="322"/>
    </location>
</feature>
<reference evidence="2 3" key="1">
    <citation type="submission" date="2016-10" db="EMBL/GenBank/DDBJ databases">
        <authorList>
            <person name="de Groot N.N."/>
        </authorList>
    </citation>
    <scope>NUCLEOTIDE SEQUENCE [LARGE SCALE GENOMIC DNA]</scope>
    <source>
        <strain evidence="2 3">CGMCC 4.2023</strain>
    </source>
</reference>
<protein>
    <recommendedName>
        <fullName evidence="4">Outer membrane lipoprotein-sorting protein</fullName>
    </recommendedName>
</protein>
<dbReference type="Gene3D" id="2.50.20.10">
    <property type="entry name" value="Lipoprotein localisation LolA/LolB/LppX"/>
    <property type="match status" value="1"/>
</dbReference>
<sequence length="426" mass="42992">MAQIQPLGRPEPEQPDEPRGSRGRKFARYTVPVAVAGIAAATITLVPALADAGDPSLPKITAQQLLTKIAASDTRTVDGTVKVSTDLGLPDALSGGAAGGLLSGTGGQAGGGDASSPAAPQRQLTQLLAGTHQLHVSTDGQDRQKVSIIEKAAEYSVIHNGSQLWAYDSGSNQVYHSTLPAPTAARSEQQLPEGVPTTPQEAAERVLDAAHGTSSITVDGTARVAGRSAYELVVTPEHADSTTVGRIRIAVDSSTGVPLRFTVVPKGGGKAVFDLGFTRVSFDRPAASTFAFTPPKGVKVTEGRTPEAGSGATKGSTGDTAGQPTVLGTGWNSIAVIDTGALTSAAGKAKQDGGTDLGLDGKAGSRHGGGDPQSLLDSFGTKVSGSFGTGTVFHTRLVNALLTDDGKLYVGAVTQSALTAAAGGAK</sequence>
<feature type="region of interest" description="Disordered" evidence="1">
    <location>
        <begin position="1"/>
        <end position="23"/>
    </location>
</feature>